<proteinExistence type="predicted"/>
<dbReference type="EMBL" id="CP048836">
    <property type="protein sequence ID" value="QID18728.1"/>
    <property type="molecule type" value="Genomic_DNA"/>
</dbReference>
<reference evidence="1 2" key="1">
    <citation type="submission" date="2020-02" db="EMBL/GenBank/DDBJ databases">
        <title>Nitrogenibacter mangrovi gen. nov., sp. nov. isolated from mangrove sediment, a denitrifying betaproteobacterium.</title>
        <authorList>
            <person name="Liao H."/>
            <person name="Tian Y."/>
        </authorList>
    </citation>
    <scope>NUCLEOTIDE SEQUENCE [LARGE SCALE GENOMIC DNA]</scope>
    <source>
        <strain evidence="1 2">M9-3-2</strain>
    </source>
</reference>
<protein>
    <recommendedName>
        <fullName evidence="3">PIG-L family deacetylase</fullName>
    </recommendedName>
</protein>
<dbReference type="SUPFAM" id="SSF102588">
    <property type="entry name" value="LmbE-like"/>
    <property type="match status" value="1"/>
</dbReference>
<sequence>MKYRAVILSPHLDDAVFSCGGRIASLVTEGPVLVLNLFTEFPEQIKSRAVVLGPERYEEESRAARLLGFESENLHKVDASCRREAYRAISNVFRPPVGEDTGAFLEALRRKVLTRLEGVDFDEIYVPLAIGWHVDHLLTFFLGEAWWGDPRLRLYEDAPYCYVDRAAAARLADLSPEDEAAVPLPGRLRTAWDAMRSYASTAIMKHLEPWPVRLAAVPVTGVYFYRLLGQHRRDPCFADRWRLAPDVDILDHRADIKVDAMMCYASQFREFFDGRDDCQRQQMAYAAEVTGDRAAVERFWRLIAR</sequence>
<keyword evidence="2" id="KW-1185">Reference proteome</keyword>
<dbReference type="InterPro" id="IPR024078">
    <property type="entry name" value="LmbE-like_dom_sf"/>
</dbReference>
<evidence type="ECO:0000313" key="1">
    <source>
        <dbReference type="EMBL" id="QID18728.1"/>
    </source>
</evidence>
<dbReference type="Proteomes" id="UP000501991">
    <property type="component" value="Chromosome"/>
</dbReference>
<dbReference type="Gene3D" id="3.40.50.10320">
    <property type="entry name" value="LmbE-like"/>
    <property type="match status" value="2"/>
</dbReference>
<dbReference type="InterPro" id="IPR003737">
    <property type="entry name" value="GlcNAc_PI_deacetylase-related"/>
</dbReference>
<gene>
    <name evidence="1" type="ORF">G3580_14505</name>
</gene>
<dbReference type="RefSeq" id="WP_173766664.1">
    <property type="nucleotide sequence ID" value="NZ_CP048836.1"/>
</dbReference>
<dbReference type="Pfam" id="PF02585">
    <property type="entry name" value="PIG-L"/>
    <property type="match status" value="1"/>
</dbReference>
<evidence type="ECO:0008006" key="3">
    <source>
        <dbReference type="Google" id="ProtNLM"/>
    </source>
</evidence>
<organism evidence="1 2">
    <name type="scientific">Nitrogeniibacter mangrovi</name>
    <dbReference type="NCBI Taxonomy" id="2016596"/>
    <lineage>
        <taxon>Bacteria</taxon>
        <taxon>Pseudomonadati</taxon>
        <taxon>Pseudomonadota</taxon>
        <taxon>Betaproteobacteria</taxon>
        <taxon>Rhodocyclales</taxon>
        <taxon>Zoogloeaceae</taxon>
        <taxon>Nitrogeniibacter</taxon>
    </lineage>
</organism>
<dbReference type="AlphaFoldDB" id="A0A6C1B7M6"/>
<accession>A0A6C1B7M6</accession>
<evidence type="ECO:0000313" key="2">
    <source>
        <dbReference type="Proteomes" id="UP000501991"/>
    </source>
</evidence>
<dbReference type="KEGG" id="azq:G3580_14505"/>
<name>A0A6C1B7M6_9RHOO</name>